<gene>
    <name evidence="1" type="ORF">M413DRAFT_79871</name>
</gene>
<organism evidence="1 2">
    <name type="scientific">Hebeloma cylindrosporum</name>
    <dbReference type="NCBI Taxonomy" id="76867"/>
    <lineage>
        <taxon>Eukaryota</taxon>
        <taxon>Fungi</taxon>
        <taxon>Dikarya</taxon>
        <taxon>Basidiomycota</taxon>
        <taxon>Agaricomycotina</taxon>
        <taxon>Agaricomycetes</taxon>
        <taxon>Agaricomycetidae</taxon>
        <taxon>Agaricales</taxon>
        <taxon>Agaricineae</taxon>
        <taxon>Hymenogastraceae</taxon>
        <taxon>Hebeloma</taxon>
    </lineage>
</organism>
<reference evidence="2" key="2">
    <citation type="submission" date="2015-01" db="EMBL/GenBank/DDBJ databases">
        <title>Evolutionary Origins and Diversification of the Mycorrhizal Mutualists.</title>
        <authorList>
            <consortium name="DOE Joint Genome Institute"/>
            <consortium name="Mycorrhizal Genomics Consortium"/>
            <person name="Kohler A."/>
            <person name="Kuo A."/>
            <person name="Nagy L.G."/>
            <person name="Floudas D."/>
            <person name="Copeland A."/>
            <person name="Barry K.W."/>
            <person name="Cichocki N."/>
            <person name="Veneault-Fourrey C."/>
            <person name="LaButti K."/>
            <person name="Lindquist E.A."/>
            <person name="Lipzen A."/>
            <person name="Lundell T."/>
            <person name="Morin E."/>
            <person name="Murat C."/>
            <person name="Riley R."/>
            <person name="Ohm R."/>
            <person name="Sun H."/>
            <person name="Tunlid A."/>
            <person name="Henrissat B."/>
            <person name="Grigoriev I.V."/>
            <person name="Hibbett D.S."/>
            <person name="Martin F."/>
        </authorList>
    </citation>
    <scope>NUCLEOTIDE SEQUENCE [LARGE SCALE GENOMIC DNA]</scope>
    <source>
        <strain evidence="2">h7</strain>
    </source>
</reference>
<dbReference type="Proteomes" id="UP000053424">
    <property type="component" value="Unassembled WGS sequence"/>
</dbReference>
<evidence type="ECO:0000313" key="2">
    <source>
        <dbReference type="Proteomes" id="UP000053424"/>
    </source>
</evidence>
<dbReference type="OrthoDB" id="3268967at2759"/>
<evidence type="ECO:0000313" key="1">
    <source>
        <dbReference type="EMBL" id="KIM34970.1"/>
    </source>
</evidence>
<reference evidence="1 2" key="1">
    <citation type="submission" date="2014-04" db="EMBL/GenBank/DDBJ databases">
        <authorList>
            <consortium name="DOE Joint Genome Institute"/>
            <person name="Kuo A."/>
            <person name="Gay G."/>
            <person name="Dore J."/>
            <person name="Kohler A."/>
            <person name="Nagy L.G."/>
            <person name="Floudas D."/>
            <person name="Copeland A."/>
            <person name="Barry K.W."/>
            <person name="Cichocki N."/>
            <person name="Veneault-Fourrey C."/>
            <person name="LaButti K."/>
            <person name="Lindquist E.A."/>
            <person name="Lipzen A."/>
            <person name="Lundell T."/>
            <person name="Morin E."/>
            <person name="Murat C."/>
            <person name="Sun H."/>
            <person name="Tunlid A."/>
            <person name="Henrissat B."/>
            <person name="Grigoriev I.V."/>
            <person name="Hibbett D.S."/>
            <person name="Martin F."/>
            <person name="Nordberg H.P."/>
            <person name="Cantor M.N."/>
            <person name="Hua S.X."/>
        </authorList>
    </citation>
    <scope>NUCLEOTIDE SEQUENCE [LARGE SCALE GENOMIC DNA]</scope>
    <source>
        <strain evidence="2">h7</strain>
    </source>
</reference>
<dbReference type="EMBL" id="KN831838">
    <property type="protein sequence ID" value="KIM34970.1"/>
    <property type="molecule type" value="Genomic_DNA"/>
</dbReference>
<proteinExistence type="predicted"/>
<keyword evidence="2" id="KW-1185">Reference proteome</keyword>
<dbReference type="AlphaFoldDB" id="A0A0C3BDT8"/>
<name>A0A0C3BDT8_HEBCY</name>
<protein>
    <submittedName>
        <fullName evidence="1">Uncharacterized protein</fullName>
    </submittedName>
</protein>
<dbReference type="STRING" id="686832.A0A0C3BDT8"/>
<accession>A0A0C3BDT8</accession>
<sequence>MNTVNKSMGFSPFHLRMGRVARVIPPLINVACKDVGPEDVRACKIIQDIKTITMEAQDNLLHAKISQAAQANKSCGLNFPFVVEGRIRLSTLN</sequence>
<dbReference type="HOGENOM" id="CLU_142395_0_0_1"/>